<dbReference type="Pfam" id="PF19677">
    <property type="entry name" value="DUF6179"/>
    <property type="match status" value="1"/>
</dbReference>
<protein>
    <submittedName>
        <fullName evidence="1">Uncharacterized protein</fullName>
    </submittedName>
</protein>
<dbReference type="InterPro" id="IPR045751">
    <property type="entry name" value="DUF6179"/>
</dbReference>
<dbReference type="EMBL" id="PVXP01000040">
    <property type="protein sequence ID" value="PRR84222.1"/>
    <property type="molecule type" value="Genomic_DNA"/>
</dbReference>
<keyword evidence="2" id="KW-1185">Reference proteome</keyword>
<comment type="caution">
    <text evidence="1">The sequence shown here is derived from an EMBL/GenBank/DDBJ whole genome shotgun (WGS) entry which is preliminary data.</text>
</comment>
<proteinExistence type="predicted"/>
<evidence type="ECO:0000313" key="1">
    <source>
        <dbReference type="EMBL" id="PRR84222.1"/>
    </source>
</evidence>
<organism evidence="1 2">
    <name type="scientific">Clostridium luticellarii</name>
    <dbReference type="NCBI Taxonomy" id="1691940"/>
    <lineage>
        <taxon>Bacteria</taxon>
        <taxon>Bacillati</taxon>
        <taxon>Bacillota</taxon>
        <taxon>Clostridia</taxon>
        <taxon>Eubacteriales</taxon>
        <taxon>Clostridiaceae</taxon>
        <taxon>Clostridium</taxon>
    </lineage>
</organism>
<reference evidence="1 2" key="1">
    <citation type="submission" date="2018-03" db="EMBL/GenBank/DDBJ databases">
        <title>Genome sequence of Clostridium luticellarii DSM 29923.</title>
        <authorList>
            <person name="Poehlein A."/>
            <person name="Daniel R."/>
        </authorList>
    </citation>
    <scope>NUCLEOTIDE SEQUENCE [LARGE SCALE GENOMIC DNA]</scope>
    <source>
        <strain evidence="1 2">DSM 29923</strain>
    </source>
</reference>
<sequence length="425" mass="49616">MRGSILSIFQNLMVKYTKGKGSSIKEDTAFHILNSIYYAVNAYVENQESSSRFSLTYERDVLEIYDEGIEILKKTVCECEKLYEKIKENRLHVPIQMYNDTIDTALPDFFSNYDIIFGAQDTCSSMDYPLVFDDMNIAGIFYIKQYLEKLKLETEFCNFFPQSSLLKILRDYGEKYKINISKSPINVFQVLADQCVFLALGQGYEKDLTMSQVQFKIVNKNLSGKSEHEILSLLDTAFEKIIDDLHIKELGLMYYVNRYKDSFKFRLLASYNSGNLSNMVVLEKKKNKKDKVVFKEGTTLSNYDFSVIVEEISKCQDIENKIDIIKQNIHSTEDYMDLLDSECLFGDEYKQIFKCLDDITLALFGTAVFYDELECGSFKLTSEQLMNCRGNMERQWQNYYVDFLLGQEEKRIKDIEKMITYISCR</sequence>
<evidence type="ECO:0000313" key="2">
    <source>
        <dbReference type="Proteomes" id="UP000237798"/>
    </source>
</evidence>
<gene>
    <name evidence="1" type="ORF">CLLU_24820</name>
</gene>
<dbReference type="RefSeq" id="WP_242977599.1">
    <property type="nucleotide sequence ID" value="NZ_JALCPJ010000052.1"/>
</dbReference>
<name>A0A2T0BK99_9CLOT</name>
<dbReference type="Proteomes" id="UP000237798">
    <property type="component" value="Unassembled WGS sequence"/>
</dbReference>
<dbReference type="AlphaFoldDB" id="A0A2T0BK99"/>
<accession>A0A2T0BK99</accession>